<organism evidence="3 4">
    <name type="scientific">Thiothrix litoralis</name>
    <dbReference type="NCBI Taxonomy" id="2891210"/>
    <lineage>
        <taxon>Bacteria</taxon>
        <taxon>Pseudomonadati</taxon>
        <taxon>Pseudomonadota</taxon>
        <taxon>Gammaproteobacteria</taxon>
        <taxon>Thiotrichales</taxon>
        <taxon>Thiotrichaceae</taxon>
        <taxon>Thiothrix</taxon>
    </lineage>
</organism>
<evidence type="ECO:0000313" key="3">
    <source>
        <dbReference type="EMBL" id="QTR44835.1"/>
    </source>
</evidence>
<evidence type="ECO:0000313" key="4">
    <source>
        <dbReference type="Proteomes" id="UP000672039"/>
    </source>
</evidence>
<feature type="domain" description="CRISPR type III-associated protein" evidence="2">
    <location>
        <begin position="7"/>
        <end position="184"/>
    </location>
</feature>
<dbReference type="Pfam" id="PF03787">
    <property type="entry name" value="RAMPs"/>
    <property type="match status" value="1"/>
</dbReference>
<dbReference type="PANTHER" id="PTHR35579:SF3">
    <property type="entry name" value="CRISPR SYSTEM CMS ENDORIBONUCLEASE CSM3"/>
    <property type="match status" value="1"/>
</dbReference>
<dbReference type="EMBL" id="CP072801">
    <property type="protein sequence ID" value="QTR44835.1"/>
    <property type="molecule type" value="Genomic_DNA"/>
</dbReference>
<evidence type="ECO:0000259" key="2">
    <source>
        <dbReference type="Pfam" id="PF03787"/>
    </source>
</evidence>
<sequence length="194" mass="21301">MSYQLKIDIQSYWHPGTGRGQGSDVDALTHRDAHGLPILPGRTIKGILRDAVTRWEQFTQSSSQPTLAEQLFGAGTDAEEKWLGSVRVSDAVLADDIRYYLLKDKNLLTGLYRSIHATAIKHETGTAVDQSLRGMEVIVPLTLYATLDEVPNAPHKVANWHKAIEQTLGLIQAVGAHRTRGLGRAVVTLVEGNK</sequence>
<name>A0ABX7WV77_9GAMM</name>
<dbReference type="Proteomes" id="UP000672039">
    <property type="component" value="Chromosome"/>
</dbReference>
<dbReference type="InterPro" id="IPR052216">
    <property type="entry name" value="CRISPR_Csm3_endoribonuclease"/>
</dbReference>
<reference evidence="3 4" key="1">
    <citation type="submission" date="2021-04" db="EMBL/GenBank/DDBJ databases">
        <title>Genomics, taxonomy and metabolism of representatives of sulfur bacteria of the genus Thiothrix: Thiothrix fructosivorans QT, Thiothrix unzii A1T and three new species, Thiothrix subterranea sp. nov., Thiothrix litoralis sp. nov. and 'Candidatus Thiothrix anitrata' sp. nov.</title>
        <authorList>
            <person name="Ravin N.V."/>
            <person name="Smolyakov D."/>
            <person name="Rudenko T.S."/>
            <person name="Mardanov A.V."/>
            <person name="Beletsky A.V."/>
            <person name="Markov N.D."/>
            <person name="Fomenkov A.I."/>
            <person name="Roberts R.J."/>
            <person name="Karnachuk O.V."/>
            <person name="Novikov A."/>
            <person name="Grabovich M.Y."/>
        </authorList>
    </citation>
    <scope>NUCLEOTIDE SEQUENCE [LARGE SCALE GENOMIC DNA]</scope>
    <source>
        <strain evidence="3 4">AS</strain>
    </source>
</reference>
<dbReference type="PANTHER" id="PTHR35579">
    <property type="entry name" value="CRISPR SYSTEM CMS ENDORIBONUCLEASE CSM3"/>
    <property type="match status" value="1"/>
</dbReference>
<protein>
    <recommendedName>
        <fullName evidence="2">CRISPR type III-associated protein domain-containing protein</fullName>
    </recommendedName>
</protein>
<accession>A0ABX7WV77</accession>
<gene>
    <name evidence="3" type="ORF">J9253_12485</name>
</gene>
<proteinExistence type="predicted"/>
<evidence type="ECO:0000256" key="1">
    <source>
        <dbReference type="ARBA" id="ARBA00023118"/>
    </source>
</evidence>
<keyword evidence="4" id="KW-1185">Reference proteome</keyword>
<dbReference type="CDD" id="cd09726">
    <property type="entry name" value="RAMP_I_III"/>
    <property type="match status" value="1"/>
</dbReference>
<dbReference type="InterPro" id="IPR005537">
    <property type="entry name" value="RAMP_III_fam"/>
</dbReference>
<keyword evidence="1" id="KW-0051">Antiviral defense</keyword>
<dbReference type="RefSeq" id="WP_210221281.1">
    <property type="nucleotide sequence ID" value="NZ_CP072801.1"/>
</dbReference>